<gene>
    <name evidence="3" type="ORF">B0A48_12756</name>
</gene>
<dbReference type="GO" id="GO:0005634">
    <property type="term" value="C:nucleus"/>
    <property type="evidence" value="ECO:0007669"/>
    <property type="project" value="TreeGrafter"/>
</dbReference>
<dbReference type="PANTHER" id="PTHR13349">
    <property type="entry name" value="TRANSLATION MACHINERY-ASSOCIATED PROTEIN 16"/>
    <property type="match status" value="1"/>
</dbReference>
<evidence type="ECO:0000256" key="1">
    <source>
        <dbReference type="ARBA" id="ARBA00034127"/>
    </source>
</evidence>
<proteinExistence type="inferred from homology"/>
<dbReference type="InterPro" id="IPR038356">
    <property type="entry name" value="Tma16_sf"/>
</dbReference>
<dbReference type="OrthoDB" id="270284at2759"/>
<dbReference type="Pfam" id="PF11176">
    <property type="entry name" value="Tma16"/>
    <property type="match status" value="1"/>
</dbReference>
<reference evidence="4" key="1">
    <citation type="submission" date="2017-03" db="EMBL/GenBank/DDBJ databases">
        <title>Genomes of endolithic fungi from Antarctica.</title>
        <authorList>
            <person name="Coleine C."/>
            <person name="Masonjones S."/>
            <person name="Stajich J.E."/>
        </authorList>
    </citation>
    <scope>NUCLEOTIDE SEQUENCE [LARGE SCALE GENOMIC DNA]</scope>
    <source>
        <strain evidence="4">CCFEE 5527</strain>
    </source>
</reference>
<dbReference type="PANTHER" id="PTHR13349:SF2">
    <property type="entry name" value="TRANSLATION MACHINERY-ASSOCIATED PROTEIN 16"/>
    <property type="match status" value="1"/>
</dbReference>
<dbReference type="InterPro" id="IPR021346">
    <property type="entry name" value="Tma16"/>
</dbReference>
<dbReference type="AlphaFoldDB" id="A0A1V8SRM4"/>
<dbReference type="Gene3D" id="3.30.710.10">
    <property type="entry name" value="Potassium Channel Kv1.1, Chain A"/>
    <property type="match status" value="1"/>
</dbReference>
<dbReference type="Pfam" id="PF00651">
    <property type="entry name" value="BTB"/>
    <property type="match status" value="1"/>
</dbReference>
<dbReference type="EMBL" id="NAJO01000030">
    <property type="protein sequence ID" value="OQO01719.1"/>
    <property type="molecule type" value="Genomic_DNA"/>
</dbReference>
<dbReference type="Gene3D" id="1.20.1440.170">
    <property type="entry name" value="Translation machinery-associated protein 16-like"/>
    <property type="match status" value="1"/>
</dbReference>
<feature type="domain" description="BTB" evidence="2">
    <location>
        <begin position="218"/>
        <end position="291"/>
    </location>
</feature>
<dbReference type="Proteomes" id="UP000192596">
    <property type="component" value="Unassembled WGS sequence"/>
</dbReference>
<comment type="caution">
    <text evidence="3">The sequence shown here is derived from an EMBL/GenBank/DDBJ whole genome shotgun (WGS) entry which is preliminary data.</text>
</comment>
<dbReference type="PROSITE" id="PS50097">
    <property type="entry name" value="BTB"/>
    <property type="match status" value="1"/>
</dbReference>
<dbReference type="FunCoup" id="A0A1V8SRM4">
    <property type="interactions" value="607"/>
</dbReference>
<sequence>MPSSLLKVQKHVNKKKGAKASALHEFSRDARRLRRAGNRDEKVSRSNKIQRMSNNQWTERTAFFRDQLPDVLHPFETAEIQRLIEEYLARHDEELAQLTSERREGRPKSTRHVQLEQAVDVERKEYVSGYWMPDLQDFESLQKMEAWDGEWTGLANLRFARVDSEGRVKASQFPPKGELQQTFAPTLDLSSASSADSDTSTELSTEANETINLEGNLCSITVGRKSKTASNVASVTVHEELLRQRSSFFEAALSKSWLEKQEGVVKLPDADPDTVRKYLHYVYRGNIVIPSTPLAPGAKKGYTILAKLYVLGEYVQDKQFRKAVLDELITRIVEVGPNGARSYPPNDTVATIYSGTTAGAPARKLMVDCHVTMGHATWLSDEVEMYHKDLLLDLARAGLGLGPKTNFDVGDLPSLKRKFAEVEK</sequence>
<organism evidence="3 4">
    <name type="scientific">Cryoendolithus antarcticus</name>
    <dbReference type="NCBI Taxonomy" id="1507870"/>
    <lineage>
        <taxon>Eukaryota</taxon>
        <taxon>Fungi</taxon>
        <taxon>Dikarya</taxon>
        <taxon>Ascomycota</taxon>
        <taxon>Pezizomycotina</taxon>
        <taxon>Dothideomycetes</taxon>
        <taxon>Dothideomycetidae</taxon>
        <taxon>Cladosporiales</taxon>
        <taxon>Cladosporiaceae</taxon>
        <taxon>Cryoendolithus</taxon>
    </lineage>
</organism>
<evidence type="ECO:0000313" key="4">
    <source>
        <dbReference type="Proteomes" id="UP000192596"/>
    </source>
</evidence>
<dbReference type="STRING" id="1507870.A0A1V8SRM4"/>
<dbReference type="CDD" id="cd18186">
    <property type="entry name" value="BTB_POZ_ZBTB_KLHL-like"/>
    <property type="match status" value="1"/>
</dbReference>
<name>A0A1V8SRM4_9PEZI</name>
<dbReference type="InterPro" id="IPR000210">
    <property type="entry name" value="BTB/POZ_dom"/>
</dbReference>
<protein>
    <recommendedName>
        <fullName evidence="2">BTB domain-containing protein</fullName>
    </recommendedName>
</protein>
<evidence type="ECO:0000259" key="2">
    <source>
        <dbReference type="PROSITE" id="PS50097"/>
    </source>
</evidence>
<comment type="similarity">
    <text evidence="1">Belongs to the TMA16 family.</text>
</comment>
<dbReference type="InterPro" id="IPR011333">
    <property type="entry name" value="SKP1/BTB/POZ_sf"/>
</dbReference>
<keyword evidence="4" id="KW-1185">Reference proteome</keyword>
<dbReference type="InParanoid" id="A0A1V8SRM4"/>
<dbReference type="SUPFAM" id="SSF54695">
    <property type="entry name" value="POZ domain"/>
    <property type="match status" value="1"/>
</dbReference>
<evidence type="ECO:0000313" key="3">
    <source>
        <dbReference type="EMBL" id="OQO01719.1"/>
    </source>
</evidence>
<accession>A0A1V8SRM4</accession>